<evidence type="ECO:0000313" key="2">
    <source>
        <dbReference type="Proteomes" id="UP000005561"/>
    </source>
</evidence>
<sequence>MWLRCFLRKLSDGKLRTELMKAGDFLRGKRIQKGAGKFCIIQGDETAEPLCGYFRMNDHVSDFHKIVTSFIFGIFSF</sequence>
<gene>
    <name evidence="1" type="ORF">BRYFOR_07424</name>
</gene>
<accession>C6LFM1</accession>
<dbReference type="EMBL" id="ACCL02000010">
    <property type="protein sequence ID" value="EET60606.1"/>
    <property type="molecule type" value="Genomic_DNA"/>
</dbReference>
<organism evidence="1 2">
    <name type="scientific">Marvinbryantia formatexigens DSM 14469</name>
    <dbReference type="NCBI Taxonomy" id="478749"/>
    <lineage>
        <taxon>Bacteria</taxon>
        <taxon>Bacillati</taxon>
        <taxon>Bacillota</taxon>
        <taxon>Clostridia</taxon>
        <taxon>Lachnospirales</taxon>
        <taxon>Lachnospiraceae</taxon>
        <taxon>Marvinbryantia</taxon>
    </lineage>
</organism>
<keyword evidence="2" id="KW-1185">Reference proteome</keyword>
<name>C6LFM1_9FIRM</name>
<protein>
    <submittedName>
        <fullName evidence="1">Uncharacterized protein</fullName>
    </submittedName>
</protein>
<proteinExistence type="predicted"/>
<reference evidence="1" key="1">
    <citation type="submission" date="2009-07" db="EMBL/GenBank/DDBJ databases">
        <authorList>
            <person name="Weinstock G."/>
            <person name="Sodergren E."/>
            <person name="Clifton S."/>
            <person name="Fulton L."/>
            <person name="Fulton B."/>
            <person name="Courtney L."/>
            <person name="Fronick C."/>
            <person name="Harrison M."/>
            <person name="Strong C."/>
            <person name="Farmer C."/>
            <person name="Delahaunty K."/>
            <person name="Markovic C."/>
            <person name="Hall O."/>
            <person name="Minx P."/>
            <person name="Tomlinson C."/>
            <person name="Mitreva M."/>
            <person name="Nelson J."/>
            <person name="Hou S."/>
            <person name="Wollam A."/>
            <person name="Pepin K.H."/>
            <person name="Johnson M."/>
            <person name="Bhonagiri V."/>
            <person name="Nash W.E."/>
            <person name="Warren W."/>
            <person name="Chinwalla A."/>
            <person name="Mardis E.R."/>
            <person name="Wilson R.K."/>
        </authorList>
    </citation>
    <scope>NUCLEOTIDE SEQUENCE [LARGE SCALE GENOMIC DNA]</scope>
    <source>
        <strain evidence="1">DSM 14469</strain>
    </source>
</reference>
<dbReference type="AlphaFoldDB" id="C6LFM1"/>
<dbReference type="Proteomes" id="UP000005561">
    <property type="component" value="Unassembled WGS sequence"/>
</dbReference>
<evidence type="ECO:0000313" key="1">
    <source>
        <dbReference type="EMBL" id="EET60606.1"/>
    </source>
</evidence>
<comment type="caution">
    <text evidence="1">The sequence shown here is derived from an EMBL/GenBank/DDBJ whole genome shotgun (WGS) entry which is preliminary data.</text>
</comment>